<evidence type="ECO:0000259" key="2">
    <source>
        <dbReference type="PROSITE" id="PS51186"/>
    </source>
</evidence>
<evidence type="ECO:0000256" key="1">
    <source>
        <dbReference type="SAM" id="SignalP"/>
    </source>
</evidence>
<feature type="signal peptide" evidence="1">
    <location>
        <begin position="1"/>
        <end position="31"/>
    </location>
</feature>
<protein>
    <recommendedName>
        <fullName evidence="2">N-acetyltransferase domain-containing protein</fullName>
    </recommendedName>
</protein>
<dbReference type="SUPFAM" id="SSF55729">
    <property type="entry name" value="Acyl-CoA N-acyltransferases (Nat)"/>
    <property type="match status" value="1"/>
</dbReference>
<accession>A0ABQ4J2G8</accession>
<dbReference type="PROSITE" id="PS51186">
    <property type="entry name" value="GNAT"/>
    <property type="match status" value="1"/>
</dbReference>
<dbReference type="CDD" id="cd04301">
    <property type="entry name" value="NAT_SF"/>
    <property type="match status" value="1"/>
</dbReference>
<evidence type="ECO:0000313" key="4">
    <source>
        <dbReference type="Proteomes" id="UP000643165"/>
    </source>
</evidence>
<dbReference type="PANTHER" id="PTHR37817">
    <property type="entry name" value="N-ACETYLTRANSFERASE EIS"/>
    <property type="match status" value="1"/>
</dbReference>
<reference evidence="3 4" key="1">
    <citation type="submission" date="2021-01" db="EMBL/GenBank/DDBJ databases">
        <title>Whole genome shotgun sequence of Verrucosispora lutea NBRC 106530.</title>
        <authorList>
            <person name="Komaki H."/>
            <person name="Tamura T."/>
        </authorList>
    </citation>
    <scope>NUCLEOTIDE SEQUENCE [LARGE SCALE GENOMIC DNA]</scope>
    <source>
        <strain evidence="3 4">NBRC 106530</strain>
    </source>
</reference>
<name>A0ABQ4J2G8_9ACTN</name>
<dbReference type="InterPro" id="IPR051554">
    <property type="entry name" value="Acetyltransferase_Eis"/>
</dbReference>
<organism evidence="3 4">
    <name type="scientific">Micromonospora lutea</name>
    <dbReference type="NCBI Taxonomy" id="419825"/>
    <lineage>
        <taxon>Bacteria</taxon>
        <taxon>Bacillati</taxon>
        <taxon>Actinomycetota</taxon>
        <taxon>Actinomycetes</taxon>
        <taxon>Micromonosporales</taxon>
        <taxon>Micromonosporaceae</taxon>
        <taxon>Micromonospora</taxon>
    </lineage>
</organism>
<comment type="caution">
    <text evidence="3">The sequence shown here is derived from an EMBL/GenBank/DDBJ whole genome shotgun (WGS) entry which is preliminary data.</text>
</comment>
<dbReference type="InterPro" id="IPR000182">
    <property type="entry name" value="GNAT_dom"/>
</dbReference>
<proteinExistence type="predicted"/>
<feature type="chain" id="PRO_5046850829" description="N-acetyltransferase domain-containing protein" evidence="1">
    <location>
        <begin position="32"/>
        <end position="242"/>
    </location>
</feature>
<dbReference type="EMBL" id="BOPB01000032">
    <property type="protein sequence ID" value="GIJ24319.1"/>
    <property type="molecule type" value="Genomic_DNA"/>
</dbReference>
<keyword evidence="4" id="KW-1185">Reference proteome</keyword>
<feature type="domain" description="N-acetyltransferase" evidence="2">
    <location>
        <begin position="62"/>
        <end position="204"/>
    </location>
</feature>
<dbReference type="Proteomes" id="UP000643165">
    <property type="component" value="Unassembled WGS sequence"/>
</dbReference>
<sequence length="242" mass="26144">MRRPGRGGSSRAAALALVSNGTAASIPPAQAAPLRLALMLDATATPDIPGPAHAADRRVTVMHLRDELAADRDAVHELHRLAFGDHGETVVALVRALRDDDPEALSLVAEEEDEVVGHVLFTRSLLDAPRRLVAVQVLSPLAVRPDRQRRGVGGALIRHGLRRLDERGVPTVFLEGDPGYYARFGFAAAGDLGFRRPSLRIPAPAFQAARLSGYEPWMTGTLVYSATFWQQDCVGLREEHSG</sequence>
<gene>
    <name evidence="3" type="ORF">Vlu01_49430</name>
</gene>
<dbReference type="Gene3D" id="3.40.630.30">
    <property type="match status" value="1"/>
</dbReference>
<dbReference type="Pfam" id="PF13527">
    <property type="entry name" value="Acetyltransf_9"/>
    <property type="match status" value="1"/>
</dbReference>
<dbReference type="InterPro" id="IPR016181">
    <property type="entry name" value="Acyl_CoA_acyltransferase"/>
</dbReference>
<dbReference type="PANTHER" id="PTHR37817:SF1">
    <property type="entry name" value="N-ACETYLTRANSFERASE EIS"/>
    <property type="match status" value="1"/>
</dbReference>
<keyword evidence="1" id="KW-0732">Signal</keyword>
<evidence type="ECO:0000313" key="3">
    <source>
        <dbReference type="EMBL" id="GIJ24319.1"/>
    </source>
</evidence>